<accession>A0A6P2CYN1</accession>
<dbReference type="Proteomes" id="UP000464178">
    <property type="component" value="Chromosome"/>
</dbReference>
<sequence>MGTCVASLQASASFGPMMAAEAQERNFYAAPRRAFVADGSAYNWSVHRGYFGTFEPITDFLHAVCYVFSSVAAVSPDEATGWPRYLAWIRACWQGRVGDVRAELSRGRRAWVSHRRARRRHPRSAGIRAGWWPRRGPTWGTIGIAWRTHGTDETGYRRPAAWSSRWWAKSMRW</sequence>
<name>A0A6P2CYN1_9BACT</name>
<reference evidence="1 2" key="1">
    <citation type="submission" date="2019-05" db="EMBL/GenBank/DDBJ databases">
        <authorList>
            <consortium name="Science for Life Laboratories"/>
        </authorList>
    </citation>
    <scope>NUCLEOTIDE SEQUENCE [LARGE SCALE GENOMIC DNA]</scope>
    <source>
        <strain evidence="1">Soil9</strain>
    </source>
</reference>
<dbReference type="EMBL" id="LR593886">
    <property type="protein sequence ID" value="VTR93667.1"/>
    <property type="molecule type" value="Genomic_DNA"/>
</dbReference>
<evidence type="ECO:0000313" key="2">
    <source>
        <dbReference type="Proteomes" id="UP000464178"/>
    </source>
</evidence>
<evidence type="ECO:0000313" key="1">
    <source>
        <dbReference type="EMBL" id="VTR93667.1"/>
    </source>
</evidence>
<dbReference type="AlphaFoldDB" id="A0A6P2CYN1"/>
<gene>
    <name evidence="1" type="ORF">SOIL9_40470</name>
</gene>
<proteinExistence type="predicted"/>
<keyword evidence="2" id="KW-1185">Reference proteome</keyword>
<protein>
    <submittedName>
        <fullName evidence="1">Uncharacterized protein</fullName>
    </submittedName>
</protein>
<organism evidence="1 2">
    <name type="scientific">Gemmata massiliana</name>
    <dbReference type="NCBI Taxonomy" id="1210884"/>
    <lineage>
        <taxon>Bacteria</taxon>
        <taxon>Pseudomonadati</taxon>
        <taxon>Planctomycetota</taxon>
        <taxon>Planctomycetia</taxon>
        <taxon>Gemmatales</taxon>
        <taxon>Gemmataceae</taxon>
        <taxon>Gemmata</taxon>
    </lineage>
</organism>
<dbReference type="KEGG" id="gms:SOIL9_40470"/>